<accession>M5JSP8</accession>
<proteinExistence type="predicted"/>
<organism evidence="1 2">
    <name type="scientific">Brucella intermedia M86</name>
    <dbReference type="NCBI Taxonomy" id="1234597"/>
    <lineage>
        <taxon>Bacteria</taxon>
        <taxon>Pseudomonadati</taxon>
        <taxon>Pseudomonadota</taxon>
        <taxon>Alphaproteobacteria</taxon>
        <taxon>Hyphomicrobiales</taxon>
        <taxon>Brucellaceae</taxon>
        <taxon>Brucella/Ochrobactrum group</taxon>
        <taxon>Brucella</taxon>
    </lineage>
</organism>
<evidence type="ECO:0000313" key="2">
    <source>
        <dbReference type="Proteomes" id="UP000011971"/>
    </source>
</evidence>
<reference evidence="1 2" key="1">
    <citation type="journal article" date="2013" name="Gut Pathog.">
        <title>Draft genome of Ochrobactrum intermedium strain M86 isolated from non-ulcer dyspeptic individual from India.</title>
        <authorList>
            <person name="Kulkarni G."/>
            <person name="Dhotre D."/>
            <person name="Dharne M."/>
            <person name="Shetty S."/>
            <person name="Chowdhury S."/>
            <person name="Misra V."/>
            <person name="Misra S."/>
            <person name="Patole M."/>
            <person name="Shouche Y."/>
        </authorList>
    </citation>
    <scope>NUCLEOTIDE SEQUENCE [LARGE SCALE GENOMIC DNA]</scope>
    <source>
        <strain evidence="1 2">M86</strain>
    </source>
</reference>
<evidence type="ECO:0000313" key="1">
    <source>
        <dbReference type="EMBL" id="ELT51205.1"/>
    </source>
</evidence>
<protein>
    <recommendedName>
        <fullName evidence="3">DUF736 domain-containing protein</fullName>
    </recommendedName>
</protein>
<dbReference type="RefSeq" id="WP_006470231.1">
    <property type="nucleotide sequence ID" value="NZ_AOGE01000001.1"/>
</dbReference>
<dbReference type="EMBL" id="AOGE01000001">
    <property type="protein sequence ID" value="ELT51205.1"/>
    <property type="molecule type" value="Genomic_DNA"/>
</dbReference>
<dbReference type="AlphaFoldDB" id="M5JSP8"/>
<dbReference type="InterPro" id="IPR007948">
    <property type="entry name" value="DUF736"/>
</dbReference>
<dbReference type="OrthoDB" id="7915657at2"/>
<sequence length="114" mass="12901">MTDNLSNFIQIDTDTVTGNIANIAFDIDVTGEPVVSDNENAPIYRLFTRSPRGKKVDIGGIWQRMNKKKQAYLTLTINTGHSRFYANLGRYPGQDDETLYAVIPNEFLNSDRRS</sequence>
<gene>
    <name evidence="1" type="ORF">D584_00110</name>
</gene>
<dbReference type="Pfam" id="PF05284">
    <property type="entry name" value="DUF736"/>
    <property type="match status" value="1"/>
</dbReference>
<dbReference type="Proteomes" id="UP000011971">
    <property type="component" value="Unassembled WGS sequence"/>
</dbReference>
<dbReference type="PATRIC" id="fig|1234597.4.peg.24"/>
<comment type="caution">
    <text evidence="1">The sequence shown here is derived from an EMBL/GenBank/DDBJ whole genome shotgun (WGS) entry which is preliminary data.</text>
</comment>
<evidence type="ECO:0008006" key="3">
    <source>
        <dbReference type="Google" id="ProtNLM"/>
    </source>
</evidence>
<name>M5JSP8_9HYPH</name>